<feature type="transmembrane region" description="Helical" evidence="2">
    <location>
        <begin position="169"/>
        <end position="190"/>
    </location>
</feature>
<name>A0ABR2ZFZ4_9AGAR</name>
<protein>
    <submittedName>
        <fullName evidence="3">Uncharacterized protein</fullName>
    </submittedName>
</protein>
<evidence type="ECO:0000313" key="4">
    <source>
        <dbReference type="Proteomes" id="UP001437256"/>
    </source>
</evidence>
<dbReference type="Proteomes" id="UP001437256">
    <property type="component" value="Unassembled WGS sequence"/>
</dbReference>
<gene>
    <name evidence="3" type="ORF">AAF712_012646</name>
</gene>
<proteinExistence type="predicted"/>
<evidence type="ECO:0000256" key="2">
    <source>
        <dbReference type="SAM" id="Phobius"/>
    </source>
</evidence>
<feature type="compositionally biased region" description="Polar residues" evidence="1">
    <location>
        <begin position="152"/>
        <end position="162"/>
    </location>
</feature>
<sequence>MVIYHPVFSSLGCTEALRIEPPLPATVMSAQSMTFAWVRESGDPSQFGFQKLPSDGPPSDTFVVEEADRQSGEATLAFTHLRPYSVVAIDLDSNPRTFFTAPEPVFATSPTGTSSGSDLRSITPTSSTPNSNIQPGSTETSRSESTYETESLQPTSTATPQKSKNRIPVVVGSTVGGVLGFSVLLLLITCPRRRRFRVRFPPSFNIPEFQRYQQNLIHTPLTSSMAQRQLLGDTGRSYTAETSSQSVAPVLQEQLKVPVPELATLQSQDHAEENEHLQVISPQEGGSGRISVDEAVERAVQGLRSQFAAVTRRIAQLESELAEPAPPDYTSNPSDPPIQLDSPIDYRESKIGQATLGTNAKDERAYLHNLGTRLKALVSMTGFEEPPLANAAKHCVSQMFLRALKISQLVASTGENDNIGPFEASTTNRTKFRSRSENRARGYG</sequence>
<keyword evidence="2" id="KW-0472">Membrane</keyword>
<comment type="caution">
    <text evidence="3">The sequence shown here is derived from an EMBL/GenBank/DDBJ whole genome shotgun (WGS) entry which is preliminary data.</text>
</comment>
<keyword evidence="2" id="KW-0812">Transmembrane</keyword>
<keyword evidence="4" id="KW-1185">Reference proteome</keyword>
<dbReference type="EMBL" id="JBBXMP010000169">
    <property type="protein sequence ID" value="KAL0060587.1"/>
    <property type="molecule type" value="Genomic_DNA"/>
</dbReference>
<feature type="region of interest" description="Disordered" evidence="1">
    <location>
        <begin position="101"/>
        <end position="164"/>
    </location>
</feature>
<reference evidence="3 4" key="1">
    <citation type="submission" date="2024-05" db="EMBL/GenBank/DDBJ databases">
        <title>A draft genome resource for the thread blight pathogen Marasmius tenuissimus strain MS-2.</title>
        <authorList>
            <person name="Yulfo-Soto G.E."/>
            <person name="Baruah I.K."/>
            <person name="Amoako-Attah I."/>
            <person name="Bukari Y."/>
            <person name="Meinhardt L.W."/>
            <person name="Bailey B.A."/>
            <person name="Cohen S.P."/>
        </authorList>
    </citation>
    <scope>NUCLEOTIDE SEQUENCE [LARGE SCALE GENOMIC DNA]</scope>
    <source>
        <strain evidence="3 4">MS-2</strain>
    </source>
</reference>
<keyword evidence="2" id="KW-1133">Transmembrane helix</keyword>
<feature type="region of interest" description="Disordered" evidence="1">
    <location>
        <begin position="415"/>
        <end position="444"/>
    </location>
</feature>
<evidence type="ECO:0000256" key="1">
    <source>
        <dbReference type="SAM" id="MobiDB-lite"/>
    </source>
</evidence>
<organism evidence="3 4">
    <name type="scientific">Marasmius tenuissimus</name>
    <dbReference type="NCBI Taxonomy" id="585030"/>
    <lineage>
        <taxon>Eukaryota</taxon>
        <taxon>Fungi</taxon>
        <taxon>Dikarya</taxon>
        <taxon>Basidiomycota</taxon>
        <taxon>Agaricomycotina</taxon>
        <taxon>Agaricomycetes</taxon>
        <taxon>Agaricomycetidae</taxon>
        <taxon>Agaricales</taxon>
        <taxon>Marasmiineae</taxon>
        <taxon>Marasmiaceae</taxon>
        <taxon>Marasmius</taxon>
    </lineage>
</organism>
<feature type="compositionally biased region" description="Basic and acidic residues" evidence="1">
    <location>
        <begin position="434"/>
        <end position="444"/>
    </location>
</feature>
<evidence type="ECO:0000313" key="3">
    <source>
        <dbReference type="EMBL" id="KAL0060587.1"/>
    </source>
</evidence>
<feature type="compositionally biased region" description="Low complexity" evidence="1">
    <location>
        <begin position="121"/>
        <end position="151"/>
    </location>
</feature>
<accession>A0ABR2ZFZ4</accession>
<feature type="compositionally biased region" description="Polar residues" evidence="1">
    <location>
        <begin position="108"/>
        <end position="120"/>
    </location>
</feature>